<gene>
    <name evidence="10" type="ORF">GNZ12_19630</name>
</gene>
<dbReference type="InterPro" id="IPR000515">
    <property type="entry name" value="MetI-like"/>
</dbReference>
<keyword evidence="4" id="KW-1003">Cell membrane</keyword>
<evidence type="ECO:0000256" key="1">
    <source>
        <dbReference type="ARBA" id="ARBA00004651"/>
    </source>
</evidence>
<organism evidence="10 11">
    <name type="scientific">Paraburkholderia solitsugae</name>
    <dbReference type="NCBI Taxonomy" id="2675748"/>
    <lineage>
        <taxon>Bacteria</taxon>
        <taxon>Pseudomonadati</taxon>
        <taxon>Pseudomonadota</taxon>
        <taxon>Betaproteobacteria</taxon>
        <taxon>Burkholderiales</taxon>
        <taxon>Burkholderiaceae</taxon>
        <taxon>Paraburkholderia</taxon>
    </lineage>
</organism>
<dbReference type="PANTHER" id="PTHR42929">
    <property type="entry name" value="INNER MEMBRANE ABC TRANSPORTER PERMEASE PROTEIN YDCU-RELATED-RELATED"/>
    <property type="match status" value="1"/>
</dbReference>
<name>A0ABX2BUC0_9BURK</name>
<keyword evidence="7 8" id="KW-0472">Membrane</keyword>
<dbReference type="PROSITE" id="PS50928">
    <property type="entry name" value="ABC_TM1"/>
    <property type="match status" value="1"/>
</dbReference>
<protein>
    <submittedName>
        <fullName evidence="10">ABC transporter permease subunit</fullName>
    </submittedName>
</protein>
<comment type="caution">
    <text evidence="10">The sequence shown here is derived from an EMBL/GenBank/DDBJ whole genome shotgun (WGS) entry which is preliminary data.</text>
</comment>
<evidence type="ECO:0000256" key="4">
    <source>
        <dbReference type="ARBA" id="ARBA00022475"/>
    </source>
</evidence>
<dbReference type="SUPFAM" id="SSF161098">
    <property type="entry name" value="MetI-like"/>
    <property type="match status" value="1"/>
</dbReference>
<comment type="similarity">
    <text evidence="2">Belongs to the binding-protein-dependent transport system permease family. CysTW subfamily.</text>
</comment>
<dbReference type="Pfam" id="PF00528">
    <property type="entry name" value="BPD_transp_1"/>
    <property type="match status" value="1"/>
</dbReference>
<evidence type="ECO:0000256" key="3">
    <source>
        <dbReference type="ARBA" id="ARBA00022448"/>
    </source>
</evidence>
<feature type="transmembrane region" description="Helical" evidence="8">
    <location>
        <begin position="301"/>
        <end position="322"/>
    </location>
</feature>
<proteinExistence type="inferred from homology"/>
<keyword evidence="3 8" id="KW-0813">Transport</keyword>
<comment type="subcellular location">
    <subcellularLocation>
        <location evidence="1 8">Cell membrane</location>
        <topology evidence="1 8">Multi-pass membrane protein</topology>
    </subcellularLocation>
</comment>
<evidence type="ECO:0000256" key="7">
    <source>
        <dbReference type="ARBA" id="ARBA00023136"/>
    </source>
</evidence>
<feature type="transmembrane region" description="Helical" evidence="8">
    <location>
        <begin position="245"/>
        <end position="270"/>
    </location>
</feature>
<keyword evidence="11" id="KW-1185">Reference proteome</keyword>
<dbReference type="PANTHER" id="PTHR42929:SF1">
    <property type="entry name" value="INNER MEMBRANE ABC TRANSPORTER PERMEASE PROTEIN YDCU-RELATED"/>
    <property type="match status" value="1"/>
</dbReference>
<keyword evidence="6 8" id="KW-1133">Transmembrane helix</keyword>
<evidence type="ECO:0000313" key="11">
    <source>
        <dbReference type="Proteomes" id="UP000652198"/>
    </source>
</evidence>
<sequence>MRDPGRRRPSLYGNFARRHYSVALKNMGTKPPMSPAMEAMTVAKVNSPVQRDRMTASGLIAKLAVYGIPTVVILCPMVLFLVSSFWSIRDGNLSREWTLENYQKFLNDVSYWGVYFETIKLAGFVAIFGLVGGYVVAYLIWRQHGKLRYILLLFSVIPLSMNYIVKIFAMRSILGFNGILNGALIWAGIIDAPSKIFVFNQTAVLISMSVIYLPFAILPIFLSLERIPPSLLEASADLGASSGQTFWRVVFPMGLPGSIVGGLFVMVLALGDFLTPQMVGGSQGFTFGRAIWSQFGMAFDWPFGAALAVMLLFAIAVILSLARVVTRSGRVS</sequence>
<evidence type="ECO:0000259" key="9">
    <source>
        <dbReference type="PROSITE" id="PS50928"/>
    </source>
</evidence>
<evidence type="ECO:0000256" key="6">
    <source>
        <dbReference type="ARBA" id="ARBA00022989"/>
    </source>
</evidence>
<feature type="transmembrane region" description="Helical" evidence="8">
    <location>
        <begin position="172"/>
        <end position="190"/>
    </location>
</feature>
<feature type="transmembrane region" description="Helical" evidence="8">
    <location>
        <begin position="202"/>
        <end position="224"/>
    </location>
</feature>
<dbReference type="CDD" id="cd06261">
    <property type="entry name" value="TM_PBP2"/>
    <property type="match status" value="1"/>
</dbReference>
<accession>A0ABX2BUC0</accession>
<evidence type="ECO:0000313" key="10">
    <source>
        <dbReference type="EMBL" id="NPT43478.1"/>
    </source>
</evidence>
<keyword evidence="5 8" id="KW-0812">Transmembrane</keyword>
<evidence type="ECO:0000256" key="5">
    <source>
        <dbReference type="ARBA" id="ARBA00022692"/>
    </source>
</evidence>
<dbReference type="Proteomes" id="UP000652198">
    <property type="component" value="Unassembled WGS sequence"/>
</dbReference>
<feature type="transmembrane region" description="Helical" evidence="8">
    <location>
        <begin position="63"/>
        <end position="86"/>
    </location>
</feature>
<dbReference type="InterPro" id="IPR035906">
    <property type="entry name" value="MetI-like_sf"/>
</dbReference>
<evidence type="ECO:0000256" key="2">
    <source>
        <dbReference type="ARBA" id="ARBA00007069"/>
    </source>
</evidence>
<feature type="domain" description="ABC transmembrane type-1" evidence="9">
    <location>
        <begin position="115"/>
        <end position="322"/>
    </location>
</feature>
<feature type="transmembrane region" description="Helical" evidence="8">
    <location>
        <begin position="121"/>
        <end position="141"/>
    </location>
</feature>
<evidence type="ECO:0000256" key="8">
    <source>
        <dbReference type="RuleBase" id="RU363032"/>
    </source>
</evidence>
<dbReference type="EMBL" id="WOEY01000078">
    <property type="protein sequence ID" value="NPT43478.1"/>
    <property type="molecule type" value="Genomic_DNA"/>
</dbReference>
<dbReference type="Gene3D" id="1.10.3720.10">
    <property type="entry name" value="MetI-like"/>
    <property type="match status" value="1"/>
</dbReference>
<reference evidence="10 11" key="1">
    <citation type="submission" date="2019-11" db="EMBL/GenBank/DDBJ databases">
        <title>Metabolism of dissolved organic matter in forest soils.</title>
        <authorList>
            <person name="Cyle K.T."/>
            <person name="Wilhelm R.C."/>
            <person name="Martinez C.E."/>
        </authorList>
    </citation>
    <scope>NUCLEOTIDE SEQUENCE [LARGE SCALE GENOMIC DNA]</scope>
    <source>
        <strain evidence="10 11">1N</strain>
    </source>
</reference>